<protein>
    <recommendedName>
        <fullName evidence="3">DUF4188 domain-containing protein</fullName>
    </recommendedName>
</protein>
<name>A0ABP8DHC2_9ACTN</name>
<gene>
    <name evidence="1" type="ORF">GCM10022255_067020</name>
</gene>
<keyword evidence="2" id="KW-1185">Reference proteome</keyword>
<sequence length="151" mass="17499">MRTTDFSKAPPLAQAGAMFVGATRYRGPHSIFVLSFTWFRMVRQMKRLPGYRWHTVYWQWPFTLGTIAFFHDRDALLKFARTKHHRDLMCWITDHGTRNATGGYIRLYTAEESGYSNGVWRAEGDTMAHIERYTALSAETEGPAVHRQAQP</sequence>
<reference evidence="2" key="1">
    <citation type="journal article" date="2019" name="Int. J. Syst. Evol. Microbiol.">
        <title>The Global Catalogue of Microorganisms (GCM) 10K type strain sequencing project: providing services to taxonomists for standard genome sequencing and annotation.</title>
        <authorList>
            <consortium name="The Broad Institute Genomics Platform"/>
            <consortium name="The Broad Institute Genome Sequencing Center for Infectious Disease"/>
            <person name="Wu L."/>
            <person name="Ma J."/>
        </authorList>
    </citation>
    <scope>NUCLEOTIDE SEQUENCE [LARGE SCALE GENOMIC DNA]</scope>
    <source>
        <strain evidence="2">JCM 17441</strain>
    </source>
</reference>
<dbReference type="Proteomes" id="UP001500620">
    <property type="component" value="Unassembled WGS sequence"/>
</dbReference>
<evidence type="ECO:0000313" key="1">
    <source>
        <dbReference type="EMBL" id="GAA4255993.1"/>
    </source>
</evidence>
<evidence type="ECO:0000313" key="2">
    <source>
        <dbReference type="Proteomes" id="UP001500620"/>
    </source>
</evidence>
<dbReference type="EMBL" id="BAABAT010000022">
    <property type="protein sequence ID" value="GAA4255993.1"/>
    <property type="molecule type" value="Genomic_DNA"/>
</dbReference>
<dbReference type="RefSeq" id="WP_345132998.1">
    <property type="nucleotide sequence ID" value="NZ_BAABAT010000022.1"/>
</dbReference>
<accession>A0ABP8DHC2</accession>
<organism evidence="1 2">
    <name type="scientific">Dactylosporangium darangshiense</name>
    <dbReference type="NCBI Taxonomy" id="579108"/>
    <lineage>
        <taxon>Bacteria</taxon>
        <taxon>Bacillati</taxon>
        <taxon>Actinomycetota</taxon>
        <taxon>Actinomycetes</taxon>
        <taxon>Micromonosporales</taxon>
        <taxon>Micromonosporaceae</taxon>
        <taxon>Dactylosporangium</taxon>
    </lineage>
</organism>
<proteinExistence type="predicted"/>
<comment type="caution">
    <text evidence="1">The sequence shown here is derived from an EMBL/GenBank/DDBJ whole genome shotgun (WGS) entry which is preliminary data.</text>
</comment>
<evidence type="ECO:0008006" key="3">
    <source>
        <dbReference type="Google" id="ProtNLM"/>
    </source>
</evidence>